<evidence type="ECO:0000256" key="1">
    <source>
        <dbReference type="ARBA" id="ARBA00023015"/>
    </source>
</evidence>
<dbReference type="Gene3D" id="3.40.50.2300">
    <property type="match status" value="1"/>
</dbReference>
<dbReference type="InterPro" id="IPR011006">
    <property type="entry name" value="CheY-like_superfamily"/>
</dbReference>
<gene>
    <name evidence="7" type="ORF">HB375_01460</name>
</gene>
<dbReference type="Pfam" id="PF00072">
    <property type="entry name" value="Response_reg"/>
    <property type="match status" value="1"/>
</dbReference>
<dbReference type="InterPro" id="IPR016032">
    <property type="entry name" value="Sig_transdc_resp-reg_C-effctor"/>
</dbReference>
<dbReference type="SUPFAM" id="SSF52172">
    <property type="entry name" value="CheY-like"/>
    <property type="match status" value="1"/>
</dbReference>
<evidence type="ECO:0000259" key="5">
    <source>
        <dbReference type="PROSITE" id="PS50043"/>
    </source>
</evidence>
<accession>A0ABX0V622</accession>
<dbReference type="PROSITE" id="PS00622">
    <property type="entry name" value="HTH_LUXR_1"/>
    <property type="match status" value="1"/>
</dbReference>
<dbReference type="RefSeq" id="WP_167671175.1">
    <property type="nucleotide sequence ID" value="NZ_JAATJS010000001.1"/>
</dbReference>
<dbReference type="PROSITE" id="PS50043">
    <property type="entry name" value="HTH_LUXR_2"/>
    <property type="match status" value="1"/>
</dbReference>
<reference evidence="7 8" key="1">
    <citation type="submission" date="2020-03" db="EMBL/GenBank/DDBJ databases">
        <title>The genome sequence of Microvirga sp. c23x22.</title>
        <authorList>
            <person name="Zhang X."/>
        </authorList>
    </citation>
    <scope>NUCLEOTIDE SEQUENCE [LARGE SCALE GENOMIC DNA]</scope>
    <source>
        <strain evidence="8">c23x22</strain>
    </source>
</reference>
<proteinExistence type="predicted"/>
<dbReference type="PRINTS" id="PR00038">
    <property type="entry name" value="HTHLUXR"/>
</dbReference>
<dbReference type="Pfam" id="PF00196">
    <property type="entry name" value="GerE"/>
    <property type="match status" value="1"/>
</dbReference>
<name>A0ABX0V622_9HYPH</name>
<organism evidence="7 8">
    <name type="scientific">Microvirga terricola</name>
    <dbReference type="NCBI Taxonomy" id="2719797"/>
    <lineage>
        <taxon>Bacteria</taxon>
        <taxon>Pseudomonadati</taxon>
        <taxon>Pseudomonadota</taxon>
        <taxon>Alphaproteobacteria</taxon>
        <taxon>Hyphomicrobiales</taxon>
        <taxon>Methylobacteriaceae</taxon>
        <taxon>Microvirga</taxon>
    </lineage>
</organism>
<evidence type="ECO:0000313" key="7">
    <source>
        <dbReference type="EMBL" id="NIX75279.1"/>
    </source>
</evidence>
<feature type="domain" description="Response regulatory" evidence="6">
    <location>
        <begin position="7"/>
        <end position="121"/>
    </location>
</feature>
<dbReference type="PROSITE" id="PS50110">
    <property type="entry name" value="RESPONSE_REGULATORY"/>
    <property type="match status" value="1"/>
</dbReference>
<keyword evidence="8" id="KW-1185">Reference proteome</keyword>
<dbReference type="CDD" id="cd17537">
    <property type="entry name" value="REC_FixJ"/>
    <property type="match status" value="1"/>
</dbReference>
<protein>
    <submittedName>
        <fullName evidence="7">Response regulator transcription factor</fullName>
    </submittedName>
</protein>
<dbReference type="SMART" id="SM00448">
    <property type="entry name" value="REC"/>
    <property type="match status" value="1"/>
</dbReference>
<dbReference type="Proteomes" id="UP000707352">
    <property type="component" value="Unassembled WGS sequence"/>
</dbReference>
<evidence type="ECO:0000256" key="4">
    <source>
        <dbReference type="PROSITE-ProRule" id="PRU00169"/>
    </source>
</evidence>
<dbReference type="SMART" id="SM00421">
    <property type="entry name" value="HTH_LUXR"/>
    <property type="match status" value="1"/>
</dbReference>
<keyword evidence="2" id="KW-0238">DNA-binding</keyword>
<keyword evidence="3" id="KW-0804">Transcription</keyword>
<dbReference type="PANTHER" id="PTHR44688">
    <property type="entry name" value="DNA-BINDING TRANSCRIPTIONAL ACTIVATOR DEVR_DOSR"/>
    <property type="match status" value="1"/>
</dbReference>
<keyword evidence="4" id="KW-0597">Phosphoprotein</keyword>
<dbReference type="PANTHER" id="PTHR44688:SF16">
    <property type="entry name" value="DNA-BINDING TRANSCRIPTIONAL ACTIVATOR DEVR_DOSR"/>
    <property type="match status" value="1"/>
</dbReference>
<dbReference type="SUPFAM" id="SSF46894">
    <property type="entry name" value="C-terminal effector domain of the bipartite response regulators"/>
    <property type="match status" value="1"/>
</dbReference>
<dbReference type="InterPro" id="IPR001789">
    <property type="entry name" value="Sig_transdc_resp-reg_receiver"/>
</dbReference>
<evidence type="ECO:0000256" key="2">
    <source>
        <dbReference type="ARBA" id="ARBA00023125"/>
    </source>
</evidence>
<evidence type="ECO:0000259" key="6">
    <source>
        <dbReference type="PROSITE" id="PS50110"/>
    </source>
</evidence>
<comment type="caution">
    <text evidence="7">The sequence shown here is derived from an EMBL/GenBank/DDBJ whole genome shotgun (WGS) entry which is preliminary data.</text>
</comment>
<evidence type="ECO:0000256" key="3">
    <source>
        <dbReference type="ARBA" id="ARBA00023163"/>
    </source>
</evidence>
<evidence type="ECO:0000313" key="8">
    <source>
        <dbReference type="Proteomes" id="UP000707352"/>
    </source>
</evidence>
<dbReference type="InterPro" id="IPR000792">
    <property type="entry name" value="Tscrpt_reg_LuxR_C"/>
</dbReference>
<feature type="modified residue" description="4-aspartylphosphate" evidence="4">
    <location>
        <position position="56"/>
    </location>
</feature>
<feature type="domain" description="HTH luxR-type" evidence="5">
    <location>
        <begin position="137"/>
        <end position="202"/>
    </location>
</feature>
<dbReference type="CDD" id="cd06170">
    <property type="entry name" value="LuxR_C_like"/>
    <property type="match status" value="1"/>
</dbReference>
<dbReference type="InterPro" id="IPR036388">
    <property type="entry name" value="WH-like_DNA-bd_sf"/>
</dbReference>
<dbReference type="Gene3D" id="1.10.10.10">
    <property type="entry name" value="Winged helix-like DNA-binding domain superfamily/Winged helix DNA-binding domain"/>
    <property type="match status" value="1"/>
</dbReference>
<dbReference type="EMBL" id="JAATJS010000001">
    <property type="protein sequence ID" value="NIX75279.1"/>
    <property type="molecule type" value="Genomic_DNA"/>
</dbReference>
<keyword evidence="1" id="KW-0805">Transcription regulation</keyword>
<sequence>MTAPSRTVFLIDDDEDVRDALRLLLRTAGFAVEPFPNALAFLERRDKAAVGCIVADVRMPGLSGLQLLERLAAEGERLPMVVITGHGDVNACRRAFKGGAVDFLTKPIDEQVLIEAIEAGFARLEAHRRHANEADEARTLLARLTQRESEILDMVARGWMTKEIARTMGVSPRTVETHRANLAEKLGTTSVAEMVRLVLLARPADISP</sequence>